<gene>
    <name evidence="2" type="ORF">B0A62_03360</name>
    <name evidence="1" type="ORF">IW20_20135</name>
</gene>
<evidence type="ECO:0000313" key="4">
    <source>
        <dbReference type="Proteomes" id="UP000198424"/>
    </source>
</evidence>
<organism evidence="1 3">
    <name type="scientific">Flavobacterium hydatis</name>
    <name type="common">Cytophaga aquatilis</name>
    <dbReference type="NCBI Taxonomy" id="991"/>
    <lineage>
        <taxon>Bacteria</taxon>
        <taxon>Pseudomonadati</taxon>
        <taxon>Bacteroidota</taxon>
        <taxon>Flavobacteriia</taxon>
        <taxon>Flavobacteriales</taxon>
        <taxon>Flavobacteriaceae</taxon>
        <taxon>Flavobacterium</taxon>
    </lineage>
</organism>
<dbReference type="AlphaFoldDB" id="A0A086A3H6"/>
<dbReference type="RefSeq" id="WP_035626358.1">
    <property type="nucleotide sequence ID" value="NZ_JBEWQG010000027.1"/>
</dbReference>
<dbReference type="Proteomes" id="UP000198424">
    <property type="component" value="Unassembled WGS sequence"/>
</dbReference>
<protein>
    <submittedName>
        <fullName evidence="1">Uncharacterized protein</fullName>
    </submittedName>
</protein>
<dbReference type="EMBL" id="JPRM01000036">
    <property type="protein sequence ID" value="KFF11240.1"/>
    <property type="molecule type" value="Genomic_DNA"/>
</dbReference>
<name>A0A086A3H6_FLAHY</name>
<evidence type="ECO:0000313" key="3">
    <source>
        <dbReference type="Proteomes" id="UP000028712"/>
    </source>
</evidence>
<dbReference type="EMBL" id="MUGY01000002">
    <property type="protein sequence ID" value="OXA97909.1"/>
    <property type="molecule type" value="Genomic_DNA"/>
</dbReference>
<proteinExistence type="predicted"/>
<evidence type="ECO:0000313" key="2">
    <source>
        <dbReference type="EMBL" id="OXA97909.1"/>
    </source>
</evidence>
<dbReference type="STRING" id="991.IW20_20135"/>
<comment type="caution">
    <text evidence="1">The sequence shown here is derived from an EMBL/GenBank/DDBJ whole genome shotgun (WGS) entry which is preliminary data.</text>
</comment>
<evidence type="ECO:0000313" key="1">
    <source>
        <dbReference type="EMBL" id="KFF11240.1"/>
    </source>
</evidence>
<dbReference type="Proteomes" id="UP000028712">
    <property type="component" value="Unassembled WGS sequence"/>
</dbReference>
<reference evidence="2 4" key="2">
    <citation type="submission" date="2016-11" db="EMBL/GenBank/DDBJ databases">
        <title>Whole genomes of Flavobacteriaceae.</title>
        <authorList>
            <person name="Stine C."/>
            <person name="Li C."/>
            <person name="Tadesse D."/>
        </authorList>
    </citation>
    <scope>NUCLEOTIDE SEQUENCE [LARGE SCALE GENOMIC DNA]</scope>
    <source>
        <strain evidence="2 4">ATCC 29551</strain>
    </source>
</reference>
<dbReference type="OrthoDB" id="1377270at2"/>
<accession>A0A086A3H6</accession>
<reference evidence="1 3" key="1">
    <citation type="submission" date="2014-07" db="EMBL/GenBank/DDBJ databases">
        <title>Genome of Flavobacterium hydatis DSM 2063.</title>
        <authorList>
            <person name="Pipes S.E."/>
            <person name="Stropko S.J."/>
            <person name="Newman J.D."/>
        </authorList>
    </citation>
    <scope>NUCLEOTIDE SEQUENCE [LARGE SCALE GENOMIC DNA]</scope>
    <source>
        <strain evidence="1 3">DSM 2063</strain>
    </source>
</reference>
<sequence length="512" mass="54702">MKEIAKTESLADTYKINKALKLNTLNEGEPTDNVLVHGVDNEVKSIPRSEFGGGKPDTLQEVVTQSTIANGANYAKAELIDSTLSRSSGLLLTAFNSTNEALLGTTTGIYNTKNGSVNGEIYLSKLNKSTGAETRLEFADPTANGTAVWSLPAKEKGAYVLASTSDLEAKANITSLTPGRIPFTSSSNTLSDSSKLLWDDASSKLEINGYRPTLSFREPLNKYGWDITNGSLGSGTLLIRSKEGKRMLLIENPDSPNSVTQPKLAIGNFPGSIPVEAQLYVYGGHNGANIDARGSEIADEANIDLEGSDWETYPSSLGFSYFGVKYSHGGTILGYDKVNKGVIRWGGNAQPIIASLNDKPIIFGVKDIEIFNVNSSGLEYKSDFSLLNASNPRWLVDKEYVDNKFQTKTPYKSYVALLTQTGTNAPVATVLENTLGNTIVWSRSSAGVYHGTLAGTFIVGKTTMSASVTTSGSSVASGTTLNIAAISTQKVDTLVSTDGQLVNSMVEIRVYS</sequence>
<keyword evidence="4" id="KW-1185">Reference proteome</keyword>